<dbReference type="RefSeq" id="WP_170309198.1">
    <property type="nucleotide sequence ID" value="NZ_VIWU01000001.1"/>
</dbReference>
<protein>
    <submittedName>
        <fullName evidence="1">ApbE family protein</fullName>
    </submittedName>
</protein>
<sequence>MTISLHTGIRTATVSSAWAAWDEPFLLVVTDPWAMHHARLKVADLVGAIMASVDRRLPAARRDARLIELLGGARDTTPRPFPYGITATPAEADVHRPAPAAWQQAFTAATRARDGWSVAPGPAALALIAQRCAERVAEASSCGVLVAFSDHVATSGLAPVGGWRVQLRDAPGASTALVAIDGGAISSVSCVQTGRPDRLQPFVVPATGRTVVPVWRSVAVAAADAPAASAACTGALLRGAGAPAWLEELGLPAQLVDAQGVPHAVGRWPVPA</sequence>
<dbReference type="Proteomes" id="UP000321261">
    <property type="component" value="Unassembled WGS sequence"/>
</dbReference>
<dbReference type="InterPro" id="IPR003374">
    <property type="entry name" value="ApbE-like_sf"/>
</dbReference>
<organism evidence="1 2">
    <name type="scientific">Pseudonocardia hierapolitana</name>
    <dbReference type="NCBI Taxonomy" id="1128676"/>
    <lineage>
        <taxon>Bacteria</taxon>
        <taxon>Bacillati</taxon>
        <taxon>Actinomycetota</taxon>
        <taxon>Actinomycetes</taxon>
        <taxon>Pseudonocardiales</taxon>
        <taxon>Pseudonocardiaceae</taxon>
        <taxon>Pseudonocardia</taxon>
    </lineage>
</organism>
<evidence type="ECO:0000313" key="1">
    <source>
        <dbReference type="EMBL" id="TWF81580.1"/>
    </source>
</evidence>
<dbReference type="AlphaFoldDB" id="A0A561T396"/>
<accession>A0A561T396</accession>
<comment type="caution">
    <text evidence="1">The sequence shown here is derived from an EMBL/GenBank/DDBJ whole genome shotgun (WGS) entry which is preliminary data.</text>
</comment>
<evidence type="ECO:0000313" key="2">
    <source>
        <dbReference type="Proteomes" id="UP000321261"/>
    </source>
</evidence>
<dbReference type="SUPFAM" id="SSF143631">
    <property type="entry name" value="ApbE-like"/>
    <property type="match status" value="1"/>
</dbReference>
<keyword evidence="2" id="KW-1185">Reference proteome</keyword>
<dbReference type="InterPro" id="IPR024932">
    <property type="entry name" value="ApbE"/>
</dbReference>
<dbReference type="Gene3D" id="3.10.520.10">
    <property type="entry name" value="ApbE-like domains"/>
    <property type="match status" value="1"/>
</dbReference>
<reference evidence="1 2" key="1">
    <citation type="submission" date="2019-06" db="EMBL/GenBank/DDBJ databases">
        <title>Sequencing the genomes of 1000 actinobacteria strains.</title>
        <authorList>
            <person name="Klenk H.-P."/>
        </authorList>
    </citation>
    <scope>NUCLEOTIDE SEQUENCE [LARGE SCALE GENOMIC DNA]</scope>
    <source>
        <strain evidence="1 2">DSM 45671</strain>
    </source>
</reference>
<name>A0A561T396_9PSEU</name>
<dbReference type="Pfam" id="PF02424">
    <property type="entry name" value="ApbE"/>
    <property type="match status" value="1"/>
</dbReference>
<dbReference type="EMBL" id="VIWU01000001">
    <property type="protein sequence ID" value="TWF81580.1"/>
    <property type="molecule type" value="Genomic_DNA"/>
</dbReference>
<gene>
    <name evidence="1" type="ORF">FHX44_117525</name>
</gene>
<proteinExistence type="predicted"/>